<dbReference type="Proteomes" id="UP001165065">
    <property type="component" value="Unassembled WGS sequence"/>
</dbReference>
<organism evidence="1 2">
    <name type="scientific">Triparma columacea</name>
    <dbReference type="NCBI Taxonomy" id="722753"/>
    <lineage>
        <taxon>Eukaryota</taxon>
        <taxon>Sar</taxon>
        <taxon>Stramenopiles</taxon>
        <taxon>Ochrophyta</taxon>
        <taxon>Bolidophyceae</taxon>
        <taxon>Parmales</taxon>
        <taxon>Triparmaceae</taxon>
        <taxon>Triparma</taxon>
    </lineage>
</organism>
<comment type="caution">
    <text evidence="1">The sequence shown here is derived from an EMBL/GenBank/DDBJ whole genome shotgun (WGS) entry which is preliminary data.</text>
</comment>
<evidence type="ECO:0000313" key="2">
    <source>
        <dbReference type="Proteomes" id="UP001165065"/>
    </source>
</evidence>
<dbReference type="PANTHER" id="PTHR38688">
    <property type="entry name" value="PYR_REDOX_2 DOMAIN-CONTAINING PROTEIN"/>
    <property type="match status" value="1"/>
</dbReference>
<gene>
    <name evidence="1" type="ORF">TrCOL_g13178</name>
</gene>
<dbReference type="InterPro" id="IPR053275">
    <property type="entry name" value="Agnestin_monoxygenase"/>
</dbReference>
<proteinExistence type="predicted"/>
<evidence type="ECO:0000313" key="1">
    <source>
        <dbReference type="EMBL" id="GMI48951.1"/>
    </source>
</evidence>
<sequence>MTIPNSFLVIGSGPCGTLTVGTILKYFPRVAITWVSKTPFSQLGNFGRYMDVPGNTPVSVITKTLRAVPAMNFESAQGNRPSPTLSTWPEDKTCPLGLAIDAYNDASSHLQALPNVETIEATVDDISPCSSSPSSLIASCSSPSSPSPFTVSSSNVFLASGLVPSPPPPTPAHVIPFYTAMSPSSLSSYIKKFSSTCTEFYVTGSSHSGMLAVQNLCNAGVPPSRIKVIHRSPLRYAEAMPDGWTKFDGSGLKGTVAEWCKNDLPPEITFLQTSPDVFASIPSSACVIYSHAWEHESRPSWMGSPLPPHDGYSGTFPKTAADNLHAVGFAFPEMYTDGEGHEEYRVGFNFVFYLHLCRMMERIRSQQPQQ</sequence>
<dbReference type="AlphaFoldDB" id="A0A9W7GQB0"/>
<evidence type="ECO:0008006" key="3">
    <source>
        <dbReference type="Google" id="ProtNLM"/>
    </source>
</evidence>
<keyword evidence="2" id="KW-1185">Reference proteome</keyword>
<reference evidence="2" key="1">
    <citation type="journal article" date="2023" name="Commun. Biol.">
        <title>Genome analysis of Parmales, the sister group of diatoms, reveals the evolutionary specialization of diatoms from phago-mixotrophs to photoautotrophs.</title>
        <authorList>
            <person name="Ban H."/>
            <person name="Sato S."/>
            <person name="Yoshikawa S."/>
            <person name="Yamada K."/>
            <person name="Nakamura Y."/>
            <person name="Ichinomiya M."/>
            <person name="Sato N."/>
            <person name="Blanc-Mathieu R."/>
            <person name="Endo H."/>
            <person name="Kuwata A."/>
            <person name="Ogata H."/>
        </authorList>
    </citation>
    <scope>NUCLEOTIDE SEQUENCE [LARGE SCALE GENOMIC DNA]</scope>
</reference>
<dbReference type="OrthoDB" id="432536at2759"/>
<dbReference type="EMBL" id="BRYA01000449">
    <property type="protein sequence ID" value="GMI48951.1"/>
    <property type="molecule type" value="Genomic_DNA"/>
</dbReference>
<name>A0A9W7GQB0_9STRA</name>
<dbReference type="PANTHER" id="PTHR38688:SF1">
    <property type="entry name" value="FAD_NAD(P)-BINDING DOMAIN-CONTAINING PROTEIN"/>
    <property type="match status" value="1"/>
</dbReference>
<accession>A0A9W7GQB0</accession>
<protein>
    <recommendedName>
        <fullName evidence="3">FAD/NAD(P)-binding domain-containing protein</fullName>
    </recommendedName>
</protein>